<evidence type="ECO:0000313" key="7">
    <source>
        <dbReference type="Proteomes" id="UP000679848"/>
    </source>
</evidence>
<dbReference type="InterPro" id="IPR036388">
    <property type="entry name" value="WH-like_DNA-bd_sf"/>
</dbReference>
<dbReference type="GO" id="GO:0003700">
    <property type="term" value="F:DNA-binding transcription factor activity"/>
    <property type="evidence" value="ECO:0007669"/>
    <property type="project" value="InterPro"/>
</dbReference>
<evidence type="ECO:0000256" key="2">
    <source>
        <dbReference type="ARBA" id="ARBA00023015"/>
    </source>
</evidence>
<dbReference type="Gene3D" id="1.10.10.10">
    <property type="entry name" value="Winged helix-like DNA-binding domain superfamily/Winged helix DNA-binding domain"/>
    <property type="match status" value="1"/>
</dbReference>
<organism evidence="6 7">
    <name type="scientific">Pusillibacter faecalis</name>
    <dbReference type="NCBI Taxonomy" id="2714358"/>
    <lineage>
        <taxon>Bacteria</taxon>
        <taxon>Bacillati</taxon>
        <taxon>Bacillota</taxon>
        <taxon>Clostridia</taxon>
        <taxon>Eubacteriales</taxon>
        <taxon>Oscillospiraceae</taxon>
        <taxon>Pusillibacter</taxon>
    </lineage>
</organism>
<feature type="domain" description="HTH lysR-type" evidence="5">
    <location>
        <begin position="1"/>
        <end position="58"/>
    </location>
</feature>
<dbReference type="Gene3D" id="3.40.190.290">
    <property type="match status" value="1"/>
</dbReference>
<keyword evidence="4" id="KW-0804">Transcription</keyword>
<name>A0A810QDG1_9FIRM</name>
<dbReference type="GO" id="GO:0005829">
    <property type="term" value="C:cytosol"/>
    <property type="evidence" value="ECO:0007669"/>
    <property type="project" value="TreeGrafter"/>
</dbReference>
<dbReference type="AlphaFoldDB" id="A0A810QDG1"/>
<dbReference type="InterPro" id="IPR000847">
    <property type="entry name" value="LysR_HTH_N"/>
</dbReference>
<reference evidence="6" key="1">
    <citation type="submission" date="2020-09" db="EMBL/GenBank/DDBJ databases">
        <title>New species isolated from human feces.</title>
        <authorList>
            <person name="Kitahara M."/>
            <person name="Shigeno Y."/>
            <person name="Shime M."/>
            <person name="Matsumoto Y."/>
            <person name="Nakamura S."/>
            <person name="Motooka D."/>
            <person name="Fukuoka S."/>
            <person name="Nishikawa H."/>
            <person name="Benno Y."/>
        </authorList>
    </citation>
    <scope>NUCLEOTIDE SEQUENCE</scope>
    <source>
        <strain evidence="6">MM59</strain>
    </source>
</reference>
<dbReference type="InterPro" id="IPR036390">
    <property type="entry name" value="WH_DNA-bd_sf"/>
</dbReference>
<evidence type="ECO:0000256" key="4">
    <source>
        <dbReference type="ARBA" id="ARBA00023163"/>
    </source>
</evidence>
<comment type="similarity">
    <text evidence="1">Belongs to the LysR transcriptional regulatory family.</text>
</comment>
<evidence type="ECO:0000256" key="3">
    <source>
        <dbReference type="ARBA" id="ARBA00023125"/>
    </source>
</evidence>
<dbReference type="PRINTS" id="PR00039">
    <property type="entry name" value="HTHLYSR"/>
</dbReference>
<dbReference type="Proteomes" id="UP000679848">
    <property type="component" value="Chromosome"/>
</dbReference>
<keyword evidence="7" id="KW-1185">Reference proteome</keyword>
<dbReference type="SUPFAM" id="SSF53850">
    <property type="entry name" value="Periplasmic binding protein-like II"/>
    <property type="match status" value="1"/>
</dbReference>
<dbReference type="InterPro" id="IPR050950">
    <property type="entry name" value="HTH-type_LysR_regulators"/>
</dbReference>
<evidence type="ECO:0000256" key="1">
    <source>
        <dbReference type="ARBA" id="ARBA00009437"/>
    </source>
</evidence>
<dbReference type="Pfam" id="PF00126">
    <property type="entry name" value="HTH_1"/>
    <property type="match status" value="1"/>
</dbReference>
<dbReference type="EMBL" id="AP023420">
    <property type="protein sequence ID" value="BCK84317.1"/>
    <property type="molecule type" value="Genomic_DNA"/>
</dbReference>
<dbReference type="KEGG" id="pfaa:MM59RIKEN_16360"/>
<evidence type="ECO:0000313" key="6">
    <source>
        <dbReference type="EMBL" id="BCK84317.1"/>
    </source>
</evidence>
<dbReference type="PROSITE" id="PS50931">
    <property type="entry name" value="HTH_LYSR"/>
    <property type="match status" value="1"/>
</dbReference>
<protein>
    <submittedName>
        <fullName evidence="6">LysR family transcriptional regulator</fullName>
    </submittedName>
</protein>
<keyword evidence="2" id="KW-0805">Transcription regulation</keyword>
<dbReference type="RefSeq" id="WP_187032721.1">
    <property type="nucleotide sequence ID" value="NZ_AP023420.1"/>
</dbReference>
<dbReference type="Pfam" id="PF03466">
    <property type="entry name" value="LysR_substrate"/>
    <property type="match status" value="1"/>
</dbReference>
<dbReference type="SUPFAM" id="SSF46785">
    <property type="entry name" value="Winged helix' DNA-binding domain"/>
    <property type="match status" value="1"/>
</dbReference>
<sequence>MTLRHIEIFSVVCQEGSITRAAERLHISQPTVSVAIREMEEYYGGCLFDRISHKLYITPFGQRIYDYALRLLNLYADMADAKFSFDRLRIGSGTAIGKLFMPTVVKSFLSLYPDIQICVNVGEATRMYHLVMKNALDFVIAEVVDDISGLSHHSIQHFPVVAVCHRSNPLAEKAVVTAPELAREHLLLRELGSHTRSGVDTYFQTHNLTVVPMWESYSVQSLLNAATEGIGVSFLSLDHVLAYGSPDLVILNIPDFRAERYVHVCYHKDKIFTPLIQNFLDYYVQSTKALLQEGIKRYQAEHAGSTYSFPQL</sequence>
<dbReference type="CDD" id="cd05466">
    <property type="entry name" value="PBP2_LTTR_substrate"/>
    <property type="match status" value="1"/>
</dbReference>
<dbReference type="PANTHER" id="PTHR30419">
    <property type="entry name" value="HTH-TYPE TRANSCRIPTIONAL REGULATOR YBHD"/>
    <property type="match status" value="1"/>
</dbReference>
<gene>
    <name evidence="6" type="ORF">MM59RIKEN_16360</name>
</gene>
<evidence type="ECO:0000259" key="5">
    <source>
        <dbReference type="PROSITE" id="PS50931"/>
    </source>
</evidence>
<dbReference type="InterPro" id="IPR005119">
    <property type="entry name" value="LysR_subst-bd"/>
</dbReference>
<dbReference type="GO" id="GO:0003677">
    <property type="term" value="F:DNA binding"/>
    <property type="evidence" value="ECO:0007669"/>
    <property type="project" value="UniProtKB-KW"/>
</dbReference>
<keyword evidence="3" id="KW-0238">DNA-binding</keyword>
<proteinExistence type="inferred from homology"/>
<accession>A0A810QDG1</accession>